<dbReference type="Pfam" id="PF00581">
    <property type="entry name" value="Rhodanese"/>
    <property type="match status" value="1"/>
</dbReference>
<dbReference type="Gene3D" id="3.40.250.10">
    <property type="entry name" value="Rhodanese-like domain"/>
    <property type="match status" value="1"/>
</dbReference>
<reference evidence="5 7" key="3">
    <citation type="submission" date="2019-02" db="EMBL/GenBank/DDBJ databases">
        <authorList>
            <person name="Zhang G."/>
        </authorList>
    </citation>
    <scope>NUCLEOTIDE SEQUENCE [LARGE SCALE GENOMIC DNA]</scope>
    <source>
        <strain evidence="5 7">CMB17</strain>
    </source>
</reference>
<dbReference type="PANTHER" id="PTHR43084:SF1">
    <property type="entry name" value="PERSULFIDE DIOXYGENASE ETHE1, MITOCHONDRIAL"/>
    <property type="match status" value="1"/>
</dbReference>
<dbReference type="InterPro" id="IPR036873">
    <property type="entry name" value="Rhodanese-like_dom_sf"/>
</dbReference>
<dbReference type="InterPro" id="IPR051682">
    <property type="entry name" value="Mito_Persulfide_Diox"/>
</dbReference>
<accession>A0A238UV82</accession>
<evidence type="ECO:0000313" key="7">
    <source>
        <dbReference type="Proteomes" id="UP000292859"/>
    </source>
</evidence>
<evidence type="ECO:0000313" key="4">
    <source>
        <dbReference type="EMBL" id="SNR26092.1"/>
    </source>
</evidence>
<dbReference type="GO" id="GO:0046872">
    <property type="term" value="F:metal ion binding"/>
    <property type="evidence" value="ECO:0007669"/>
    <property type="project" value="UniProtKB-KW"/>
</dbReference>
<reference evidence="4" key="1">
    <citation type="submission" date="2017-06" db="EMBL/GenBank/DDBJ databases">
        <authorList>
            <person name="Kim H.J."/>
            <person name="Triplett B.A."/>
        </authorList>
    </citation>
    <scope>NUCLEOTIDE SEQUENCE [LARGE SCALE GENOMIC DNA]</scope>
    <source>
        <strain evidence="4">DSM 26170</strain>
    </source>
</reference>
<dbReference type="Proteomes" id="UP000198409">
    <property type="component" value="Unassembled WGS sequence"/>
</dbReference>
<sequence length="437" mass="47478">MSESKLNERVVRHSPSTGAGSPDVWGIYEPDTGSIQYVCADPATKQAALIDVVWNLDPKNQRFSTGSMDQVLDLVRDNGLSVQWVLDTHPHADHVMASARLTERTGAPAAIGNKVHEIAAIWADLYNLPGAFDPARDFDRLFADGETFRIGDLEARVMLSPGHTLGSITCVCGDAAFVHDTLMQPDVGTSRADFPGGNTEQLWDSIQAILALPGGTRLFVGHDYGTDSRKEPQWEATVAQHRAGNKHVKDGTRREDWIRIRNDRDATLPLPDRILAALQINLRGGRLPAPESDGNSYLKIPVNRFAAPRKKARTMRDLVADAKGRVGTVPPERAARRHGSDVLILDVREPGELETHGRVPDALHVPRGLVESRADATAQTAEARLTGLRGTGRVHVLCASGARAALAADTLRRMGYEAAVIEGGFEAWKAHGLPVED</sequence>
<dbReference type="PANTHER" id="PTHR43084">
    <property type="entry name" value="PERSULFIDE DIOXYGENASE ETHE1"/>
    <property type="match status" value="1"/>
</dbReference>
<dbReference type="OrthoDB" id="9784009at2"/>
<protein>
    <submittedName>
        <fullName evidence="4">Glyoxylase, beta-lactamase superfamily II</fullName>
    </submittedName>
    <submittedName>
        <fullName evidence="5">MBL fold metallo-hydrolase</fullName>
    </submittedName>
</protein>
<reference evidence="6" key="2">
    <citation type="submission" date="2017-06" db="EMBL/GenBank/DDBJ databases">
        <authorList>
            <person name="Varghese N."/>
            <person name="Submissions S."/>
        </authorList>
    </citation>
    <scope>NUCLEOTIDE SEQUENCE [LARGE SCALE GENOMIC DNA]</scope>
    <source>
        <strain evidence="6">DSM 26170</strain>
    </source>
</reference>
<proteinExistence type="predicted"/>
<dbReference type="InterPro" id="IPR001279">
    <property type="entry name" value="Metallo-B-lactamas"/>
</dbReference>
<dbReference type="SUPFAM" id="SSF56281">
    <property type="entry name" value="Metallo-hydrolase/oxidoreductase"/>
    <property type="match status" value="1"/>
</dbReference>
<feature type="domain" description="Rhodanese" evidence="3">
    <location>
        <begin position="338"/>
        <end position="437"/>
    </location>
</feature>
<gene>
    <name evidence="5" type="ORF">EYF88_00690</name>
    <name evidence="4" type="ORF">SAMN06265378_101483</name>
</gene>
<dbReference type="GO" id="GO:0070813">
    <property type="term" value="P:hydrogen sulfide metabolic process"/>
    <property type="evidence" value="ECO:0007669"/>
    <property type="project" value="TreeGrafter"/>
</dbReference>
<dbReference type="Proteomes" id="UP000292859">
    <property type="component" value="Unassembled WGS sequence"/>
</dbReference>
<dbReference type="Gene3D" id="3.60.15.10">
    <property type="entry name" value="Ribonuclease Z/Hydroxyacylglutathione hydrolase-like"/>
    <property type="match status" value="1"/>
</dbReference>
<dbReference type="InterPro" id="IPR001763">
    <property type="entry name" value="Rhodanese-like_dom"/>
</dbReference>
<keyword evidence="1" id="KW-0479">Metal-binding</keyword>
<dbReference type="AlphaFoldDB" id="A0A238UV82"/>
<dbReference type="SUPFAM" id="SSF52821">
    <property type="entry name" value="Rhodanese/Cell cycle control phosphatase"/>
    <property type="match status" value="1"/>
</dbReference>
<dbReference type="SMART" id="SM00849">
    <property type="entry name" value="Lactamase_B"/>
    <property type="match status" value="1"/>
</dbReference>
<name>A0A238UV82_9RHOB</name>
<dbReference type="Pfam" id="PF00753">
    <property type="entry name" value="Lactamase_B"/>
    <property type="match status" value="1"/>
</dbReference>
<feature type="compositionally biased region" description="Basic and acidic residues" evidence="2">
    <location>
        <begin position="1"/>
        <end position="11"/>
    </location>
</feature>
<evidence type="ECO:0000256" key="2">
    <source>
        <dbReference type="SAM" id="MobiDB-lite"/>
    </source>
</evidence>
<dbReference type="SMART" id="SM00450">
    <property type="entry name" value="RHOD"/>
    <property type="match status" value="1"/>
</dbReference>
<organism evidence="4 6">
    <name type="scientific">Paracoccus sediminis</name>
    <dbReference type="NCBI Taxonomy" id="1214787"/>
    <lineage>
        <taxon>Bacteria</taxon>
        <taxon>Pseudomonadati</taxon>
        <taxon>Pseudomonadota</taxon>
        <taxon>Alphaproteobacteria</taxon>
        <taxon>Rhodobacterales</taxon>
        <taxon>Paracoccaceae</taxon>
        <taxon>Paracoccus</taxon>
    </lineage>
</organism>
<dbReference type="CDD" id="cd07724">
    <property type="entry name" value="POD-like_MBL-fold"/>
    <property type="match status" value="1"/>
</dbReference>
<evidence type="ECO:0000256" key="1">
    <source>
        <dbReference type="ARBA" id="ARBA00022723"/>
    </source>
</evidence>
<dbReference type="InterPro" id="IPR036866">
    <property type="entry name" value="RibonucZ/Hydroxyglut_hydro"/>
</dbReference>
<dbReference type="InterPro" id="IPR044528">
    <property type="entry name" value="POD-like_MBL-fold"/>
</dbReference>
<dbReference type="GO" id="GO:0050313">
    <property type="term" value="F:sulfur dioxygenase activity"/>
    <property type="evidence" value="ECO:0007669"/>
    <property type="project" value="InterPro"/>
</dbReference>
<dbReference type="GO" id="GO:0006749">
    <property type="term" value="P:glutathione metabolic process"/>
    <property type="evidence" value="ECO:0007669"/>
    <property type="project" value="InterPro"/>
</dbReference>
<dbReference type="PROSITE" id="PS50206">
    <property type="entry name" value="RHODANESE_3"/>
    <property type="match status" value="1"/>
</dbReference>
<dbReference type="EMBL" id="FZNM01000001">
    <property type="protein sequence ID" value="SNR26092.1"/>
    <property type="molecule type" value="Genomic_DNA"/>
</dbReference>
<keyword evidence="7" id="KW-1185">Reference proteome</keyword>
<evidence type="ECO:0000313" key="6">
    <source>
        <dbReference type="Proteomes" id="UP000198409"/>
    </source>
</evidence>
<dbReference type="EMBL" id="SIRL01000001">
    <property type="protein sequence ID" value="TBN52759.1"/>
    <property type="molecule type" value="Genomic_DNA"/>
</dbReference>
<feature type="region of interest" description="Disordered" evidence="2">
    <location>
        <begin position="1"/>
        <end position="23"/>
    </location>
</feature>
<evidence type="ECO:0000313" key="5">
    <source>
        <dbReference type="EMBL" id="TBN52759.1"/>
    </source>
</evidence>
<evidence type="ECO:0000259" key="3">
    <source>
        <dbReference type="PROSITE" id="PS50206"/>
    </source>
</evidence>